<dbReference type="PANTHER" id="PTHR35093:SF8">
    <property type="entry name" value="OUTER MEMBRANE PROTEIN NMB0088-RELATED"/>
    <property type="match status" value="1"/>
</dbReference>
<comment type="subcellular location">
    <subcellularLocation>
        <location evidence="1">Cell outer membrane</location>
        <topology evidence="1">Multi-pass membrane protein</topology>
    </subcellularLocation>
</comment>
<evidence type="ECO:0000256" key="5">
    <source>
        <dbReference type="ARBA" id="ARBA00022729"/>
    </source>
</evidence>
<keyword evidence="6" id="KW-0472">Membrane</keyword>
<gene>
    <name evidence="8" type="ORF">PCS_00110</name>
</gene>
<dbReference type="PANTHER" id="PTHR35093">
    <property type="entry name" value="OUTER MEMBRANE PROTEIN NMB0088-RELATED"/>
    <property type="match status" value="1"/>
</dbReference>
<proteinExistence type="inferred from homology"/>
<organism evidence="8 9">
    <name type="scientific">Desulfocurvibacter africanus PCS</name>
    <dbReference type="NCBI Taxonomy" id="1262666"/>
    <lineage>
        <taxon>Bacteria</taxon>
        <taxon>Pseudomonadati</taxon>
        <taxon>Thermodesulfobacteriota</taxon>
        <taxon>Desulfovibrionia</taxon>
        <taxon>Desulfovibrionales</taxon>
        <taxon>Desulfovibrionaceae</taxon>
        <taxon>Desulfocurvibacter</taxon>
    </lineage>
</organism>
<sequence length="425" mass="47053">MRSFRLALIAAALILIGASSGYGAGFAMYEYGARGNALGGGLVGRADDPSALAYNPAGITQLEGTGFMAGTTVINPLASVEIAGEKVDAESKYWTPPHLYVTQQLDDTFWFGFGLYSRYGLGIEYDSDWAGRYNMYEAQIQSISMSPTLAVKVTDWLSVAAGPEIMWFEFQQKKTVDGNGAAGGYNDPNNPAFDVNADLKGDSWGYGAIAGIHVTPSEWLRLGFTYRSPVKQKVEGEAKFDRLNNATLLPLTYFTDKDAKGEITLPDSYTFGIAVYPIEKLSVEFDAVYTRWSSFDELKIEFADDLATPGTDTTISEKDWNDVWRYQFSVEYALLHWLDLRASYVYDNTPIPDAHVDYMVPANDRQLYGAGLGFHITEALDLDLSYTYLDIKERDVDARQADGVQDSKFVDGCAHLYGISVAYRF</sequence>
<dbReference type="SUPFAM" id="SSF56935">
    <property type="entry name" value="Porins"/>
    <property type="match status" value="1"/>
</dbReference>
<name>M5Q3V4_DESAF</name>
<comment type="caution">
    <text evidence="8">The sequence shown here is derived from an EMBL/GenBank/DDBJ whole genome shotgun (WGS) entry which is preliminary data.</text>
</comment>
<keyword evidence="7" id="KW-0998">Cell outer membrane</keyword>
<accession>M5Q3V4</accession>
<dbReference type="PATRIC" id="fig|1262666.3.peg.110"/>
<evidence type="ECO:0000256" key="7">
    <source>
        <dbReference type="ARBA" id="ARBA00023237"/>
    </source>
</evidence>
<dbReference type="InterPro" id="IPR005017">
    <property type="entry name" value="OMPP1/FadL/TodX"/>
</dbReference>
<keyword evidence="4" id="KW-0812">Transmembrane</keyword>
<dbReference type="RefSeq" id="WP_005982929.1">
    <property type="nucleotide sequence ID" value="NZ_AOSV01000002.1"/>
</dbReference>
<evidence type="ECO:0000256" key="6">
    <source>
        <dbReference type="ARBA" id="ARBA00023136"/>
    </source>
</evidence>
<reference evidence="8 9" key="1">
    <citation type="journal article" date="2013" name="Genome Announc.">
        <title>Draft Genome Sequence for Desulfovibrio africanus Strain PCS.</title>
        <authorList>
            <person name="Brown S.D."/>
            <person name="Utturkar S.M."/>
            <person name="Arkin A.P."/>
            <person name="Deutschbauer A.M."/>
            <person name="Elias D.A."/>
            <person name="Hazen T.C."/>
            <person name="Chakraborty R."/>
        </authorList>
    </citation>
    <scope>NUCLEOTIDE SEQUENCE [LARGE SCALE GENOMIC DNA]</scope>
    <source>
        <strain evidence="8 9">PCS</strain>
    </source>
</reference>
<evidence type="ECO:0000256" key="4">
    <source>
        <dbReference type="ARBA" id="ARBA00022692"/>
    </source>
</evidence>
<keyword evidence="3" id="KW-1134">Transmembrane beta strand</keyword>
<evidence type="ECO:0000313" key="8">
    <source>
        <dbReference type="EMBL" id="EMG39103.1"/>
    </source>
</evidence>
<dbReference type="OrthoDB" id="9922at2"/>
<dbReference type="GO" id="GO:0015483">
    <property type="term" value="F:long-chain fatty acid transporting porin activity"/>
    <property type="evidence" value="ECO:0007669"/>
    <property type="project" value="TreeGrafter"/>
</dbReference>
<keyword evidence="5" id="KW-0732">Signal</keyword>
<protein>
    <submittedName>
        <fullName evidence="8">Long-chain fatty acid transport protein</fullName>
    </submittedName>
</protein>
<evidence type="ECO:0000313" key="9">
    <source>
        <dbReference type="Proteomes" id="UP000011922"/>
    </source>
</evidence>
<dbReference type="Proteomes" id="UP000011922">
    <property type="component" value="Unassembled WGS sequence"/>
</dbReference>
<dbReference type="GO" id="GO:0009279">
    <property type="term" value="C:cell outer membrane"/>
    <property type="evidence" value="ECO:0007669"/>
    <property type="project" value="UniProtKB-SubCell"/>
</dbReference>
<dbReference type="Gene3D" id="2.40.160.60">
    <property type="entry name" value="Outer membrane protein transport protein (OMPP1/FadL/TodX)"/>
    <property type="match status" value="1"/>
</dbReference>
<dbReference type="AlphaFoldDB" id="M5Q3V4"/>
<dbReference type="Pfam" id="PF03349">
    <property type="entry name" value="Toluene_X"/>
    <property type="match status" value="1"/>
</dbReference>
<dbReference type="EMBL" id="AOSV01000002">
    <property type="protein sequence ID" value="EMG39103.1"/>
    <property type="molecule type" value="Genomic_DNA"/>
</dbReference>
<evidence type="ECO:0000256" key="3">
    <source>
        <dbReference type="ARBA" id="ARBA00022452"/>
    </source>
</evidence>
<evidence type="ECO:0000256" key="1">
    <source>
        <dbReference type="ARBA" id="ARBA00004571"/>
    </source>
</evidence>
<evidence type="ECO:0000256" key="2">
    <source>
        <dbReference type="ARBA" id="ARBA00008163"/>
    </source>
</evidence>
<comment type="similarity">
    <text evidence="2">Belongs to the OmpP1/FadL family.</text>
</comment>